<accession>A0ABS2ZB23</accession>
<keyword evidence="3" id="KW-1185">Reference proteome</keyword>
<dbReference type="EMBL" id="JAFHKS010000042">
    <property type="protein sequence ID" value="MBN3544872.1"/>
    <property type="molecule type" value="Genomic_DNA"/>
</dbReference>
<dbReference type="CDD" id="cd10540">
    <property type="entry name" value="SET_SpSet7-like"/>
    <property type="match status" value="1"/>
</dbReference>
<dbReference type="Pfam" id="PF00856">
    <property type="entry name" value="SET"/>
    <property type="match status" value="1"/>
</dbReference>
<evidence type="ECO:0000313" key="3">
    <source>
        <dbReference type="Proteomes" id="UP001319060"/>
    </source>
</evidence>
<dbReference type="Proteomes" id="UP001319060">
    <property type="component" value="Unassembled WGS sequence"/>
</dbReference>
<name>A0ABS2ZB23_9BACL</name>
<dbReference type="InterPro" id="IPR001214">
    <property type="entry name" value="SET_dom"/>
</dbReference>
<dbReference type="Gene3D" id="2.170.270.10">
    <property type="entry name" value="SET domain"/>
    <property type="match status" value="1"/>
</dbReference>
<dbReference type="SMART" id="SM00317">
    <property type="entry name" value="SET"/>
    <property type="match status" value="1"/>
</dbReference>
<dbReference type="InterPro" id="IPR046341">
    <property type="entry name" value="SET_dom_sf"/>
</dbReference>
<organism evidence="2 3">
    <name type="scientific">Fictibacillus barbaricus</name>
    <dbReference type="NCBI Taxonomy" id="182136"/>
    <lineage>
        <taxon>Bacteria</taxon>
        <taxon>Bacillati</taxon>
        <taxon>Bacillota</taxon>
        <taxon>Bacilli</taxon>
        <taxon>Bacillales</taxon>
        <taxon>Fictibacillaceae</taxon>
        <taxon>Fictibacillus</taxon>
    </lineage>
</organism>
<evidence type="ECO:0000259" key="1">
    <source>
        <dbReference type="PROSITE" id="PS50280"/>
    </source>
</evidence>
<sequence>MVVTKGLIEIKKSRYGRGIFAARTIEEGELIHEAPVIVCQNIQIMFLHSTILRDYYFNWSDDRAAIALGYGSLFNHSYTPNARFKNNLEKEMIDFFAIEKIEAGEEILVNYNGDPDDKKALWFDVL</sequence>
<dbReference type="InterPro" id="IPR009207">
    <property type="entry name" value="SET7_MeTrfase"/>
</dbReference>
<gene>
    <name evidence="2" type="ORF">JYA64_06180</name>
</gene>
<dbReference type="SUPFAM" id="SSF82199">
    <property type="entry name" value="SET domain"/>
    <property type="match status" value="1"/>
</dbReference>
<dbReference type="PIRSF" id="PIRSF022536">
    <property type="entry name" value="A612L_SET"/>
    <property type="match status" value="1"/>
</dbReference>
<proteinExistence type="predicted"/>
<evidence type="ECO:0000313" key="2">
    <source>
        <dbReference type="EMBL" id="MBN3544872.1"/>
    </source>
</evidence>
<comment type="caution">
    <text evidence="2">The sequence shown here is derived from an EMBL/GenBank/DDBJ whole genome shotgun (WGS) entry which is preliminary data.</text>
</comment>
<feature type="domain" description="SET" evidence="1">
    <location>
        <begin position="6"/>
        <end position="112"/>
    </location>
</feature>
<reference evidence="2 3" key="1">
    <citation type="submission" date="2021-01" db="EMBL/GenBank/DDBJ databases">
        <title>Genome Sequencing of Type Strains.</title>
        <authorList>
            <person name="Lemaire J.F."/>
            <person name="Inderbitzin P."/>
            <person name="Collins S.B."/>
            <person name="Wespe N."/>
            <person name="Knight-Connoni V."/>
        </authorList>
    </citation>
    <scope>NUCLEOTIDE SEQUENCE [LARGE SCALE GENOMIC DNA]</scope>
    <source>
        <strain evidence="2 3">DSM 14730</strain>
    </source>
</reference>
<dbReference type="PROSITE" id="PS50280">
    <property type="entry name" value="SET"/>
    <property type="match status" value="1"/>
</dbReference>
<protein>
    <submittedName>
        <fullName evidence="2">SET domain-containing protein-lysine N-methyltransferase</fullName>
    </submittedName>
</protein>